<dbReference type="GO" id="GO:0008168">
    <property type="term" value="F:methyltransferase activity"/>
    <property type="evidence" value="ECO:0007669"/>
    <property type="project" value="UniProtKB-KW"/>
</dbReference>
<reference evidence="2" key="1">
    <citation type="journal article" date="2019" name="Int. J. Syst. Evol. Microbiol.">
        <title>The Global Catalogue of Microorganisms (GCM) 10K type strain sequencing project: providing services to taxonomists for standard genome sequencing and annotation.</title>
        <authorList>
            <consortium name="The Broad Institute Genomics Platform"/>
            <consortium name="The Broad Institute Genome Sequencing Center for Infectious Disease"/>
            <person name="Wu L."/>
            <person name="Ma J."/>
        </authorList>
    </citation>
    <scope>NUCLEOTIDE SEQUENCE [LARGE SCALE GENOMIC DNA]</scope>
    <source>
        <strain evidence="2">CCUG 30340</strain>
    </source>
</reference>
<dbReference type="Proteomes" id="UP001595886">
    <property type="component" value="Unassembled WGS sequence"/>
</dbReference>
<accession>A0ABV9QVC0</accession>
<dbReference type="PANTHER" id="PTHR14614">
    <property type="entry name" value="HEPATOCELLULAR CARCINOMA-ASSOCIATED ANTIGEN"/>
    <property type="match status" value="1"/>
</dbReference>
<dbReference type="CDD" id="cd02440">
    <property type="entry name" value="AdoMet_MTases"/>
    <property type="match status" value="1"/>
</dbReference>
<gene>
    <name evidence="1" type="ORF">ACFO6Q_08710</name>
</gene>
<proteinExistence type="predicted"/>
<name>A0ABV9QVC0_9GAMM</name>
<dbReference type="InterPro" id="IPR019410">
    <property type="entry name" value="Methyltransf_16"/>
</dbReference>
<dbReference type="GO" id="GO:0032259">
    <property type="term" value="P:methylation"/>
    <property type="evidence" value="ECO:0007669"/>
    <property type="project" value="UniProtKB-KW"/>
</dbReference>
<keyword evidence="1" id="KW-0808">Transferase</keyword>
<keyword evidence="1" id="KW-0489">Methyltransferase</keyword>
<comment type="caution">
    <text evidence="1">The sequence shown here is derived from an EMBL/GenBank/DDBJ whole genome shotgun (WGS) entry which is preliminary data.</text>
</comment>
<keyword evidence="2" id="KW-1185">Reference proteome</keyword>
<organism evidence="1 2">
    <name type="scientific">Dokdonella ginsengisoli</name>
    <dbReference type="NCBI Taxonomy" id="363846"/>
    <lineage>
        <taxon>Bacteria</taxon>
        <taxon>Pseudomonadati</taxon>
        <taxon>Pseudomonadota</taxon>
        <taxon>Gammaproteobacteria</taxon>
        <taxon>Lysobacterales</taxon>
        <taxon>Rhodanobacteraceae</taxon>
        <taxon>Dokdonella</taxon>
    </lineage>
</organism>
<dbReference type="Pfam" id="PF10294">
    <property type="entry name" value="Methyltransf_16"/>
    <property type="match status" value="1"/>
</dbReference>
<dbReference type="SUPFAM" id="SSF53335">
    <property type="entry name" value="S-adenosyl-L-methionine-dependent methyltransferases"/>
    <property type="match status" value="1"/>
</dbReference>
<evidence type="ECO:0000313" key="1">
    <source>
        <dbReference type="EMBL" id="MFC4820404.1"/>
    </source>
</evidence>
<dbReference type="RefSeq" id="WP_380020255.1">
    <property type="nucleotide sequence ID" value="NZ_JBHSHD010000007.1"/>
</dbReference>
<protein>
    <submittedName>
        <fullName evidence="1">Class I SAM-dependent methyltransferase</fullName>
    </submittedName>
</protein>
<sequence>MTGYETRLVTLRFGEHELHVRALADLQQYDDPDGRAERAGISSAQWSLFGHVWPAGCLLARAMSDHPVEGKRILELGCGLGLASLVLKKRGADVLATDHHPLAPEFLAANAALNGLPPVPYRNLDWNEPAPDLGRFDLIIGSDILYERRHAALLAPVFERHAKDYAEIVIADPGRGNSALMNRVLAAQGYAVEETRAAMAEDEVVPFRGRLLTYRRRTQ</sequence>
<dbReference type="EMBL" id="JBHSHD010000007">
    <property type="protein sequence ID" value="MFC4820404.1"/>
    <property type="molecule type" value="Genomic_DNA"/>
</dbReference>
<evidence type="ECO:0000313" key="2">
    <source>
        <dbReference type="Proteomes" id="UP001595886"/>
    </source>
</evidence>
<dbReference type="InterPro" id="IPR029063">
    <property type="entry name" value="SAM-dependent_MTases_sf"/>
</dbReference>
<dbReference type="Gene3D" id="3.40.50.150">
    <property type="entry name" value="Vaccinia Virus protein VP39"/>
    <property type="match status" value="1"/>
</dbReference>